<dbReference type="Proteomes" id="UP001589646">
    <property type="component" value="Unassembled WGS sequence"/>
</dbReference>
<keyword evidence="1" id="KW-1133">Transmembrane helix</keyword>
<organism evidence="2 3">
    <name type="scientific">Nonomuraea roseola</name>
    <dbReference type="NCBI Taxonomy" id="46179"/>
    <lineage>
        <taxon>Bacteria</taxon>
        <taxon>Bacillati</taxon>
        <taxon>Actinomycetota</taxon>
        <taxon>Actinomycetes</taxon>
        <taxon>Streptosporangiales</taxon>
        <taxon>Streptosporangiaceae</taxon>
        <taxon>Nonomuraea</taxon>
    </lineage>
</organism>
<feature type="transmembrane region" description="Helical" evidence="1">
    <location>
        <begin position="123"/>
        <end position="145"/>
    </location>
</feature>
<dbReference type="RefSeq" id="WP_346124793.1">
    <property type="nucleotide sequence ID" value="NZ_BAAAXC010000015.1"/>
</dbReference>
<evidence type="ECO:0000313" key="3">
    <source>
        <dbReference type="Proteomes" id="UP001589646"/>
    </source>
</evidence>
<dbReference type="EMBL" id="JBHMCE010000008">
    <property type="protein sequence ID" value="MFB9530332.1"/>
    <property type="molecule type" value="Genomic_DNA"/>
</dbReference>
<accession>A0ABV5Q4B2</accession>
<proteinExistence type="predicted"/>
<feature type="transmembrane region" description="Helical" evidence="1">
    <location>
        <begin position="89"/>
        <end position="111"/>
    </location>
</feature>
<gene>
    <name evidence="2" type="ORF">ACFFRN_27350</name>
</gene>
<feature type="transmembrane region" description="Helical" evidence="1">
    <location>
        <begin position="178"/>
        <end position="198"/>
    </location>
</feature>
<protein>
    <submittedName>
        <fullName evidence="2">Permease prefix domain 1-containing protein</fullName>
    </submittedName>
</protein>
<keyword evidence="3" id="KW-1185">Reference proteome</keyword>
<keyword evidence="1" id="KW-0812">Transmembrane</keyword>
<comment type="caution">
    <text evidence="2">The sequence shown here is derived from an EMBL/GenBank/DDBJ whole genome shotgun (WGS) entry which is preliminary data.</text>
</comment>
<name>A0ABV5Q4B2_9ACTN</name>
<keyword evidence="1" id="KW-0472">Membrane</keyword>
<evidence type="ECO:0000256" key="1">
    <source>
        <dbReference type="SAM" id="Phobius"/>
    </source>
</evidence>
<dbReference type="InterPro" id="IPR047928">
    <property type="entry name" value="Perm_prefix_1"/>
</dbReference>
<sequence>MTTSRTLTDRYVEATLRRVPGRQRPDIERELRASIADAVDDHLAAGSDPAEAELAVLTELGDPARLAAGYADRPLHLIGPGLYLDYVRVLTALLATVVPAVAAVVGLMRGLHGAPAPSVAGDTLSAALTAGLHIAFWTTLVFVIIERTAASRGTPARPWTPAALPDPPPSRRARYGELIALTVVTVLFTTFILLSPVVSTETDADGDAIGLFSPRLWETGEVHLFIALVIASLAFAYARHHVRWSVPFAVAGSLVDLTCPLMLIWLAANDRLLNPAFVQAAGWPPSVPQWITTGLVVLSIGTLVHTVLDGLARARRR</sequence>
<feature type="transmembrane region" description="Helical" evidence="1">
    <location>
        <begin position="245"/>
        <end position="267"/>
    </location>
</feature>
<dbReference type="Pfam" id="PF22564">
    <property type="entry name" value="HAAS"/>
    <property type="match status" value="1"/>
</dbReference>
<feature type="transmembrane region" description="Helical" evidence="1">
    <location>
        <begin position="287"/>
        <end position="308"/>
    </location>
</feature>
<evidence type="ECO:0000313" key="2">
    <source>
        <dbReference type="EMBL" id="MFB9530332.1"/>
    </source>
</evidence>
<dbReference type="NCBIfam" id="NF038403">
    <property type="entry name" value="perm_prefix_1"/>
    <property type="match status" value="1"/>
</dbReference>
<feature type="transmembrane region" description="Helical" evidence="1">
    <location>
        <begin position="222"/>
        <end position="238"/>
    </location>
</feature>
<reference evidence="2 3" key="1">
    <citation type="submission" date="2024-09" db="EMBL/GenBank/DDBJ databases">
        <authorList>
            <person name="Sun Q."/>
            <person name="Mori K."/>
        </authorList>
    </citation>
    <scope>NUCLEOTIDE SEQUENCE [LARGE SCALE GENOMIC DNA]</scope>
    <source>
        <strain evidence="2 3">JCM 3323</strain>
    </source>
</reference>